<comment type="similarity">
    <text evidence="1">Belongs to the peroxiredoxin family. AhpC/Prx1 subfamily.</text>
</comment>
<name>A0A2H1YHG3_9FLAO</name>
<dbReference type="CDD" id="cd03015">
    <property type="entry name" value="PRX_Typ2cys"/>
    <property type="match status" value="1"/>
</dbReference>
<protein>
    <recommendedName>
        <fullName evidence="3">Thioredoxin peroxidase</fullName>
    </recommendedName>
</protein>
<gene>
    <name evidence="7" type="ORF">TNO020_180271</name>
</gene>
<feature type="active site" description="Cysteine sulfenic acid (-SOH) intermediate; for peroxidase activity" evidence="5">
    <location>
        <position position="52"/>
    </location>
</feature>
<feature type="domain" description="Thioredoxin" evidence="6">
    <location>
        <begin position="3"/>
        <end position="180"/>
    </location>
</feature>
<dbReference type="InterPro" id="IPR024706">
    <property type="entry name" value="Peroxiredoxin_AhpC-typ"/>
</dbReference>
<dbReference type="InterPro" id="IPR036249">
    <property type="entry name" value="Thioredoxin-like_sf"/>
</dbReference>
<evidence type="ECO:0000256" key="4">
    <source>
        <dbReference type="ARBA" id="ARBA00037420"/>
    </source>
</evidence>
<dbReference type="SUPFAM" id="SSF52833">
    <property type="entry name" value="Thioredoxin-like"/>
    <property type="match status" value="1"/>
</dbReference>
<dbReference type="PANTHER" id="PTHR10681">
    <property type="entry name" value="THIOREDOXIN PEROXIDASE"/>
    <property type="match status" value="1"/>
</dbReference>
<dbReference type="Gene3D" id="3.40.30.10">
    <property type="entry name" value="Glutaredoxin"/>
    <property type="match status" value="1"/>
</dbReference>
<dbReference type="GO" id="GO:0006979">
    <property type="term" value="P:response to oxidative stress"/>
    <property type="evidence" value="ECO:0007669"/>
    <property type="project" value="TreeGrafter"/>
</dbReference>
<dbReference type="GO" id="GO:0042744">
    <property type="term" value="P:hydrogen peroxide catabolic process"/>
    <property type="evidence" value="ECO:0007669"/>
    <property type="project" value="TreeGrafter"/>
</dbReference>
<dbReference type="PIRSF" id="PIRSF000239">
    <property type="entry name" value="AHPC"/>
    <property type="match status" value="1"/>
</dbReference>
<dbReference type="Proteomes" id="UP000234211">
    <property type="component" value="Unassembled WGS sequence"/>
</dbReference>
<dbReference type="GO" id="GO:0045454">
    <property type="term" value="P:cell redox homeostasis"/>
    <property type="evidence" value="ECO:0007669"/>
    <property type="project" value="TreeGrafter"/>
</dbReference>
<evidence type="ECO:0000256" key="2">
    <source>
        <dbReference type="ARBA" id="ARBA00023002"/>
    </source>
</evidence>
<dbReference type="RefSeq" id="WP_101916734.1">
    <property type="nucleotide sequence ID" value="NZ_JAJGWS010000003.1"/>
</dbReference>
<dbReference type="PANTHER" id="PTHR10681:SF128">
    <property type="entry name" value="THIOREDOXIN-DEPENDENT PEROXIDE REDUCTASE, MITOCHONDRIAL"/>
    <property type="match status" value="1"/>
</dbReference>
<dbReference type="InterPro" id="IPR000866">
    <property type="entry name" value="AhpC/TSA"/>
</dbReference>
<dbReference type="InterPro" id="IPR050217">
    <property type="entry name" value="Peroxiredoxin"/>
</dbReference>
<dbReference type="OrthoDB" id="9812811at2"/>
<dbReference type="InterPro" id="IPR013766">
    <property type="entry name" value="Thioredoxin_domain"/>
</dbReference>
<dbReference type="Pfam" id="PF00578">
    <property type="entry name" value="AhpC-TSA"/>
    <property type="match status" value="1"/>
</dbReference>
<proteinExistence type="inferred from homology"/>
<dbReference type="AlphaFoldDB" id="A0A2H1YHG3"/>
<evidence type="ECO:0000313" key="8">
    <source>
        <dbReference type="Proteomes" id="UP000234211"/>
    </source>
</evidence>
<dbReference type="Pfam" id="PF10417">
    <property type="entry name" value="1-cysPrx_C"/>
    <property type="match status" value="1"/>
</dbReference>
<keyword evidence="2" id="KW-0560">Oxidoreductase</keyword>
<comment type="function">
    <text evidence="4">Thiol-specific peroxidase that catalyzes the reduction of hydrogen peroxide and organic hydroperoxides to water and alcohols, respectively. Plays a role in cell protection against oxidative stress by detoxifying peroxides.</text>
</comment>
<evidence type="ECO:0000256" key="1">
    <source>
        <dbReference type="ARBA" id="ARBA00009796"/>
    </source>
</evidence>
<evidence type="ECO:0000256" key="5">
    <source>
        <dbReference type="PIRSR" id="PIRSR000239-1"/>
    </source>
</evidence>
<reference evidence="8" key="1">
    <citation type="submission" date="2017-11" db="EMBL/GenBank/DDBJ databases">
        <authorList>
            <person name="Duchaud E."/>
        </authorList>
    </citation>
    <scope>NUCLEOTIDE SEQUENCE [LARGE SCALE GENOMIC DNA]</scope>
    <source>
        <strain evidence="8">Tenacibaculum sp. TNO020</strain>
    </source>
</reference>
<keyword evidence="8" id="KW-1185">Reference proteome</keyword>
<evidence type="ECO:0000313" key="7">
    <source>
        <dbReference type="EMBL" id="SOS74237.1"/>
    </source>
</evidence>
<accession>A0A2H1YHG3</accession>
<evidence type="ECO:0000259" key="6">
    <source>
        <dbReference type="PROSITE" id="PS51352"/>
    </source>
</evidence>
<dbReference type="GO" id="GO:0033554">
    <property type="term" value="P:cellular response to stress"/>
    <property type="evidence" value="ECO:0007669"/>
    <property type="project" value="TreeGrafter"/>
</dbReference>
<dbReference type="PROSITE" id="PS51352">
    <property type="entry name" value="THIOREDOXIN_2"/>
    <property type="match status" value="1"/>
</dbReference>
<sequence length="213" mass="23724">MATAVGKKFPNLSVDAMNEMGDTFKINVFEEAVKNNKKVLLFWYPKDFTFVCPTELHAFQEALGKFEKRNTMVIGASCDTPEVHFAWLNQSKDNGGIEGVTYPLLADSNRNLSSILGILDITDEVFDEATQTVQVVGDNVTYRATYLIDEEGTVFHEGINHMPVGRNVNEFLRLIDAYAHVQRNGEVCPANWEEGKDAMKPNAKGTAAYLASH</sequence>
<dbReference type="GO" id="GO:0005829">
    <property type="term" value="C:cytosol"/>
    <property type="evidence" value="ECO:0007669"/>
    <property type="project" value="TreeGrafter"/>
</dbReference>
<evidence type="ECO:0000256" key="3">
    <source>
        <dbReference type="ARBA" id="ARBA00032824"/>
    </source>
</evidence>
<dbReference type="EMBL" id="OENF01000010">
    <property type="protein sequence ID" value="SOS74237.1"/>
    <property type="molecule type" value="Genomic_DNA"/>
</dbReference>
<organism evidence="7 8">
    <name type="scientific">Tenacibaculum piscium</name>
    <dbReference type="NCBI Taxonomy" id="1458515"/>
    <lineage>
        <taxon>Bacteria</taxon>
        <taxon>Pseudomonadati</taxon>
        <taxon>Bacteroidota</taxon>
        <taxon>Flavobacteriia</taxon>
        <taxon>Flavobacteriales</taxon>
        <taxon>Flavobacteriaceae</taxon>
        <taxon>Tenacibaculum</taxon>
    </lineage>
</organism>
<dbReference type="InterPro" id="IPR019479">
    <property type="entry name" value="Peroxiredoxin_C"/>
</dbReference>
<dbReference type="GO" id="GO:0008379">
    <property type="term" value="F:thioredoxin peroxidase activity"/>
    <property type="evidence" value="ECO:0007669"/>
    <property type="project" value="TreeGrafter"/>
</dbReference>